<evidence type="ECO:0000313" key="2">
    <source>
        <dbReference type="EMBL" id="GBG69300.1"/>
    </source>
</evidence>
<dbReference type="Gramene" id="GBG69300">
    <property type="protein sequence ID" value="GBG69300"/>
    <property type="gene ID" value="CBR_g3999"/>
</dbReference>
<comment type="caution">
    <text evidence="2">The sequence shown here is derived from an EMBL/GenBank/DDBJ whole genome shotgun (WGS) entry which is preliminary data.</text>
</comment>
<sequence length="252" mass="26766">MGDKGDTDDWVEGGLDDGEDNSGEDNCGNNTNNIKNNNNNNNINNFGINDTNKDNNNNNTNNNDGGSDDHDNDGANNNNNNNNTGCDDHGSGRVESDIRASEFIISGMGEMLQAAVGGTGVVLGSSRVESGASLIIISMMGEIPQEDAVGIGDDHNNNNDEGSNNDDGGSDYQGSSGAESISRKGERLHADVVGMGVDTDKKLTIFPPFPPFQPRCLVEDTSRIIDADWCCPALNIKQQWGADCPIEGRWVA</sequence>
<reference evidence="2 3" key="1">
    <citation type="journal article" date="2018" name="Cell">
        <title>The Chara Genome: Secondary Complexity and Implications for Plant Terrestrialization.</title>
        <authorList>
            <person name="Nishiyama T."/>
            <person name="Sakayama H."/>
            <person name="Vries J.D."/>
            <person name="Buschmann H."/>
            <person name="Saint-Marcoux D."/>
            <person name="Ullrich K.K."/>
            <person name="Haas F.B."/>
            <person name="Vanderstraeten L."/>
            <person name="Becker D."/>
            <person name="Lang D."/>
            <person name="Vosolsobe S."/>
            <person name="Rombauts S."/>
            <person name="Wilhelmsson P.K.I."/>
            <person name="Janitza P."/>
            <person name="Kern R."/>
            <person name="Heyl A."/>
            <person name="Rumpler F."/>
            <person name="Villalobos L.I.A.C."/>
            <person name="Clay J.M."/>
            <person name="Skokan R."/>
            <person name="Toyoda A."/>
            <person name="Suzuki Y."/>
            <person name="Kagoshima H."/>
            <person name="Schijlen E."/>
            <person name="Tajeshwar N."/>
            <person name="Catarino B."/>
            <person name="Hetherington A.J."/>
            <person name="Saltykova A."/>
            <person name="Bonnot C."/>
            <person name="Breuninger H."/>
            <person name="Symeonidi A."/>
            <person name="Radhakrishnan G.V."/>
            <person name="Van Nieuwerburgh F."/>
            <person name="Deforce D."/>
            <person name="Chang C."/>
            <person name="Karol K.G."/>
            <person name="Hedrich R."/>
            <person name="Ulvskov P."/>
            <person name="Glockner G."/>
            <person name="Delwiche C.F."/>
            <person name="Petrasek J."/>
            <person name="Van de Peer Y."/>
            <person name="Friml J."/>
            <person name="Beilby M."/>
            <person name="Dolan L."/>
            <person name="Kohara Y."/>
            <person name="Sugano S."/>
            <person name="Fujiyama A."/>
            <person name="Delaux P.-M."/>
            <person name="Quint M."/>
            <person name="TheiBen G."/>
            <person name="Hagemann M."/>
            <person name="Harholt J."/>
            <person name="Dunand C."/>
            <person name="Zachgo S."/>
            <person name="Langdale J."/>
            <person name="Maumus F."/>
            <person name="Straeten D.V.D."/>
            <person name="Gould S.B."/>
            <person name="Rensing S.A."/>
        </authorList>
    </citation>
    <scope>NUCLEOTIDE SEQUENCE [LARGE SCALE GENOMIC DNA]</scope>
    <source>
        <strain evidence="2 3">S276</strain>
    </source>
</reference>
<dbReference type="PANTHER" id="PTHR36911">
    <property type="entry name" value="LIM ZINC-BINDING DOMAIN-CONTAINING PROTEIN-RELATED"/>
    <property type="match status" value="1"/>
</dbReference>
<feature type="compositionally biased region" description="Low complexity" evidence="1">
    <location>
        <begin position="25"/>
        <end position="65"/>
    </location>
</feature>
<gene>
    <name evidence="2" type="ORF">CBR_g3999</name>
</gene>
<evidence type="ECO:0000256" key="1">
    <source>
        <dbReference type="SAM" id="MobiDB-lite"/>
    </source>
</evidence>
<dbReference type="EMBL" id="BFEA01000112">
    <property type="protein sequence ID" value="GBG69300.1"/>
    <property type="molecule type" value="Genomic_DNA"/>
</dbReference>
<evidence type="ECO:0000313" key="3">
    <source>
        <dbReference type="Proteomes" id="UP000265515"/>
    </source>
</evidence>
<protein>
    <submittedName>
        <fullName evidence="2">Uncharacterized protein</fullName>
    </submittedName>
</protein>
<dbReference type="AlphaFoldDB" id="A0A388KGV9"/>
<keyword evidence="3" id="KW-1185">Reference proteome</keyword>
<dbReference type="Proteomes" id="UP000265515">
    <property type="component" value="Unassembled WGS sequence"/>
</dbReference>
<accession>A0A388KGV9</accession>
<feature type="region of interest" description="Disordered" evidence="1">
    <location>
        <begin position="1"/>
        <end position="93"/>
    </location>
</feature>
<feature type="region of interest" description="Disordered" evidence="1">
    <location>
        <begin position="147"/>
        <end position="185"/>
    </location>
</feature>
<name>A0A388KGV9_CHABU</name>
<feature type="compositionally biased region" description="Low complexity" evidence="1">
    <location>
        <begin position="159"/>
        <end position="177"/>
    </location>
</feature>
<organism evidence="2 3">
    <name type="scientific">Chara braunii</name>
    <name type="common">Braun's stonewort</name>
    <dbReference type="NCBI Taxonomy" id="69332"/>
    <lineage>
        <taxon>Eukaryota</taxon>
        <taxon>Viridiplantae</taxon>
        <taxon>Streptophyta</taxon>
        <taxon>Charophyceae</taxon>
        <taxon>Charales</taxon>
        <taxon>Characeae</taxon>
        <taxon>Chara</taxon>
    </lineage>
</organism>
<proteinExistence type="predicted"/>
<feature type="compositionally biased region" description="Low complexity" evidence="1">
    <location>
        <begin position="74"/>
        <end position="85"/>
    </location>
</feature>
<feature type="compositionally biased region" description="Acidic residues" evidence="1">
    <location>
        <begin position="8"/>
        <end position="23"/>
    </location>
</feature>